<evidence type="ECO:0000313" key="2">
    <source>
        <dbReference type="Proteomes" id="UP001500305"/>
    </source>
</evidence>
<reference evidence="2" key="1">
    <citation type="journal article" date="2019" name="Int. J. Syst. Evol. Microbiol.">
        <title>The Global Catalogue of Microorganisms (GCM) 10K type strain sequencing project: providing services to taxonomists for standard genome sequencing and annotation.</title>
        <authorList>
            <consortium name="The Broad Institute Genomics Platform"/>
            <consortium name="The Broad Institute Genome Sequencing Center for Infectious Disease"/>
            <person name="Wu L."/>
            <person name="Ma J."/>
        </authorList>
    </citation>
    <scope>NUCLEOTIDE SEQUENCE [LARGE SCALE GENOMIC DNA]</scope>
    <source>
        <strain evidence="2">JCM 7356</strain>
    </source>
</reference>
<gene>
    <name evidence="1" type="ORF">GCM10010430_66730</name>
</gene>
<dbReference type="Proteomes" id="UP001500305">
    <property type="component" value="Unassembled WGS sequence"/>
</dbReference>
<evidence type="ECO:0000313" key="1">
    <source>
        <dbReference type="EMBL" id="GAA2271524.1"/>
    </source>
</evidence>
<comment type="caution">
    <text evidence="1">The sequence shown here is derived from an EMBL/GenBank/DDBJ whole genome shotgun (WGS) entry which is preliminary data.</text>
</comment>
<proteinExistence type="predicted"/>
<sequence length="101" mass="10561">MGALDMPSPGGLDRRLGPLARDLTAQLPLVEHGTGLVRVVAGVEVDGDLVGQRPKSLQEIESWRQERRVVAVGAGQDAAERDAVAIGHPGPFHALLAPVDG</sequence>
<keyword evidence="2" id="KW-1185">Reference proteome</keyword>
<organism evidence="1 2">
    <name type="scientific">Kitasatospora cystarginea</name>
    <dbReference type="NCBI Taxonomy" id="58350"/>
    <lineage>
        <taxon>Bacteria</taxon>
        <taxon>Bacillati</taxon>
        <taxon>Actinomycetota</taxon>
        <taxon>Actinomycetes</taxon>
        <taxon>Kitasatosporales</taxon>
        <taxon>Streptomycetaceae</taxon>
        <taxon>Kitasatospora</taxon>
    </lineage>
</organism>
<protein>
    <submittedName>
        <fullName evidence="1">Uncharacterized protein</fullName>
    </submittedName>
</protein>
<name>A0ABP5RR10_9ACTN</name>
<dbReference type="EMBL" id="BAAATR010000043">
    <property type="protein sequence ID" value="GAA2271524.1"/>
    <property type="molecule type" value="Genomic_DNA"/>
</dbReference>
<accession>A0ABP5RR10</accession>